<sequence length="86" mass="9914">MTLLYEDHLANKRRDKLLVGYSVLISFGYKSEPMSSNLEIERVFNGATQLFNAKKKLENKFPSSNSTLKYTTVAYVLLEASERQYN</sequence>
<reference evidence="1" key="1">
    <citation type="submission" date="2020-08" db="EMBL/GenBank/DDBJ databases">
        <title>Multicomponent nature underlies the extraordinary mechanical properties of spider dragline silk.</title>
        <authorList>
            <person name="Kono N."/>
            <person name="Nakamura H."/>
            <person name="Mori M."/>
            <person name="Yoshida Y."/>
            <person name="Ohtoshi R."/>
            <person name="Malay A.D."/>
            <person name="Moran D.A.P."/>
            <person name="Tomita M."/>
            <person name="Numata K."/>
            <person name="Arakawa K."/>
        </authorList>
    </citation>
    <scope>NUCLEOTIDE SEQUENCE</scope>
</reference>
<organism evidence="1 2">
    <name type="scientific">Nephila pilipes</name>
    <name type="common">Giant wood spider</name>
    <name type="synonym">Nephila maculata</name>
    <dbReference type="NCBI Taxonomy" id="299642"/>
    <lineage>
        <taxon>Eukaryota</taxon>
        <taxon>Metazoa</taxon>
        <taxon>Ecdysozoa</taxon>
        <taxon>Arthropoda</taxon>
        <taxon>Chelicerata</taxon>
        <taxon>Arachnida</taxon>
        <taxon>Araneae</taxon>
        <taxon>Araneomorphae</taxon>
        <taxon>Entelegynae</taxon>
        <taxon>Araneoidea</taxon>
        <taxon>Nephilidae</taxon>
        <taxon>Nephila</taxon>
    </lineage>
</organism>
<keyword evidence="2" id="KW-1185">Reference proteome</keyword>
<evidence type="ECO:0000313" key="1">
    <source>
        <dbReference type="EMBL" id="GFU17505.1"/>
    </source>
</evidence>
<name>A0A8X6UJT3_NEPPI</name>
<dbReference type="EMBL" id="BMAW01126590">
    <property type="protein sequence ID" value="GFU17505.1"/>
    <property type="molecule type" value="Genomic_DNA"/>
</dbReference>
<dbReference type="Proteomes" id="UP000887013">
    <property type="component" value="Unassembled WGS sequence"/>
</dbReference>
<accession>A0A8X6UJT3</accession>
<gene>
    <name evidence="1" type="ORF">NPIL_61531</name>
</gene>
<evidence type="ECO:0000313" key="2">
    <source>
        <dbReference type="Proteomes" id="UP000887013"/>
    </source>
</evidence>
<comment type="caution">
    <text evidence="1">The sequence shown here is derived from an EMBL/GenBank/DDBJ whole genome shotgun (WGS) entry which is preliminary data.</text>
</comment>
<proteinExistence type="predicted"/>
<protein>
    <submittedName>
        <fullName evidence="1">Uncharacterized protein</fullName>
    </submittedName>
</protein>
<dbReference type="AlphaFoldDB" id="A0A8X6UJT3"/>